<dbReference type="Pfam" id="PF04950">
    <property type="entry name" value="RIBIOP_C"/>
    <property type="match status" value="1"/>
</dbReference>
<organism evidence="5 6">
    <name type="scientific">Potamilus streckersoni</name>
    <dbReference type="NCBI Taxonomy" id="2493646"/>
    <lineage>
        <taxon>Eukaryota</taxon>
        <taxon>Metazoa</taxon>
        <taxon>Spiralia</taxon>
        <taxon>Lophotrochozoa</taxon>
        <taxon>Mollusca</taxon>
        <taxon>Bivalvia</taxon>
        <taxon>Autobranchia</taxon>
        <taxon>Heteroconchia</taxon>
        <taxon>Palaeoheterodonta</taxon>
        <taxon>Unionida</taxon>
        <taxon>Unionoidea</taxon>
        <taxon>Unionidae</taxon>
        <taxon>Ambleminae</taxon>
        <taxon>Lampsilini</taxon>
        <taxon>Potamilus</taxon>
    </lineage>
</organism>
<dbReference type="AlphaFoldDB" id="A0AAE0VJ48"/>
<dbReference type="SMART" id="SM01362">
    <property type="entry name" value="DUF663"/>
    <property type="match status" value="1"/>
</dbReference>
<reference evidence="5" key="1">
    <citation type="journal article" date="2021" name="Genome Biol. Evol.">
        <title>A High-Quality Reference Genome for a Parasitic Bivalve with Doubly Uniparental Inheritance (Bivalvia: Unionida).</title>
        <authorList>
            <person name="Smith C.H."/>
        </authorList>
    </citation>
    <scope>NUCLEOTIDE SEQUENCE</scope>
    <source>
        <strain evidence="5">CHS0354</strain>
    </source>
</reference>
<keyword evidence="6" id="KW-1185">Reference proteome</keyword>
<protein>
    <recommendedName>
        <fullName evidence="2">Pre-rRNA-processing protein TSR1 homolog</fullName>
    </recommendedName>
</protein>
<dbReference type="InterPro" id="IPR007034">
    <property type="entry name" value="BMS1_TSR1_C"/>
</dbReference>
<dbReference type="InterPro" id="IPR039761">
    <property type="entry name" value="Bms1/Tsr1"/>
</dbReference>
<sequence length="197" mass="22730">MSVLNFVLKKFPDFTIPVQSKERLIFHFERFMPQDGAFVATVFAPVTFPPAPVLVFKESDSGEHDLLATGSLLSVDPDRLVIKRIVLSGYPFKIHRKLAVIRYMFFNREDILWFKPVELKTKWGRRGHIKEPLGTHGHMKCIFDGHLKSQDTVLMCLYKRVYPKWTFEPCVQAPPPVNEDGPQEMEESEGPAFSMFD</sequence>
<evidence type="ECO:0000259" key="4">
    <source>
        <dbReference type="SMART" id="SM01362"/>
    </source>
</evidence>
<dbReference type="GO" id="GO:0030688">
    <property type="term" value="C:preribosome, small subunit precursor"/>
    <property type="evidence" value="ECO:0007669"/>
    <property type="project" value="TreeGrafter"/>
</dbReference>
<evidence type="ECO:0000313" key="5">
    <source>
        <dbReference type="EMBL" id="KAK3578777.1"/>
    </source>
</evidence>
<dbReference type="PANTHER" id="PTHR12858:SF1">
    <property type="entry name" value="PRE-RRNA-PROCESSING PROTEIN TSR1 HOMOLOG"/>
    <property type="match status" value="1"/>
</dbReference>
<comment type="caution">
    <text evidence="5">The sequence shown here is derived from an EMBL/GenBank/DDBJ whole genome shotgun (WGS) entry which is preliminary data.</text>
</comment>
<reference evidence="5" key="2">
    <citation type="journal article" date="2021" name="Genome Biol. Evol.">
        <title>Developing a high-quality reference genome for a parasitic bivalve with doubly uniparental inheritance (Bivalvia: Unionida).</title>
        <authorList>
            <person name="Smith C.H."/>
        </authorList>
    </citation>
    <scope>NUCLEOTIDE SEQUENCE</scope>
    <source>
        <strain evidence="5">CHS0354</strain>
        <tissue evidence="5">Mantle</tissue>
    </source>
</reference>
<dbReference type="GO" id="GO:0003924">
    <property type="term" value="F:GTPase activity"/>
    <property type="evidence" value="ECO:0007669"/>
    <property type="project" value="TreeGrafter"/>
</dbReference>
<dbReference type="PANTHER" id="PTHR12858">
    <property type="entry name" value="RIBOSOME BIOGENESIS PROTEIN"/>
    <property type="match status" value="1"/>
</dbReference>
<evidence type="ECO:0000256" key="3">
    <source>
        <dbReference type="SAM" id="MobiDB-lite"/>
    </source>
</evidence>
<feature type="region of interest" description="Disordered" evidence="3">
    <location>
        <begin position="175"/>
        <end position="197"/>
    </location>
</feature>
<dbReference type="EMBL" id="JAEAOA010002081">
    <property type="protein sequence ID" value="KAK3578777.1"/>
    <property type="molecule type" value="Genomic_DNA"/>
</dbReference>
<name>A0AAE0VJ48_9BIVA</name>
<evidence type="ECO:0000256" key="2">
    <source>
        <dbReference type="ARBA" id="ARBA00040070"/>
    </source>
</evidence>
<dbReference type="Proteomes" id="UP001195483">
    <property type="component" value="Unassembled WGS sequence"/>
</dbReference>
<feature type="domain" description="Ribosome biogenesis protein BMS1/TSR1 C-terminal" evidence="4">
    <location>
        <begin position="1"/>
        <end position="161"/>
    </location>
</feature>
<dbReference type="GO" id="GO:0000462">
    <property type="term" value="P:maturation of SSU-rRNA from tricistronic rRNA transcript (SSU-rRNA, 5.8S rRNA, LSU-rRNA)"/>
    <property type="evidence" value="ECO:0007669"/>
    <property type="project" value="TreeGrafter"/>
</dbReference>
<proteinExistence type="predicted"/>
<dbReference type="GO" id="GO:0005525">
    <property type="term" value="F:GTP binding"/>
    <property type="evidence" value="ECO:0007669"/>
    <property type="project" value="TreeGrafter"/>
</dbReference>
<dbReference type="GO" id="GO:0000479">
    <property type="term" value="P:endonucleolytic cleavage of tricistronic rRNA transcript (SSU-rRNA, 5.8S rRNA, LSU-rRNA)"/>
    <property type="evidence" value="ECO:0007669"/>
    <property type="project" value="TreeGrafter"/>
</dbReference>
<accession>A0AAE0VJ48</accession>
<comment type="function">
    <text evidence="1">Required during maturation of the 40S ribosomal subunit in the nucleolus.</text>
</comment>
<evidence type="ECO:0000313" key="6">
    <source>
        <dbReference type="Proteomes" id="UP001195483"/>
    </source>
</evidence>
<evidence type="ECO:0000256" key="1">
    <source>
        <dbReference type="ARBA" id="ARBA00037087"/>
    </source>
</evidence>
<dbReference type="GO" id="GO:0034511">
    <property type="term" value="F:U3 snoRNA binding"/>
    <property type="evidence" value="ECO:0007669"/>
    <property type="project" value="TreeGrafter"/>
</dbReference>
<gene>
    <name evidence="5" type="ORF">CHS0354_035686</name>
</gene>
<reference evidence="5" key="3">
    <citation type="submission" date="2023-05" db="EMBL/GenBank/DDBJ databases">
        <authorList>
            <person name="Smith C.H."/>
        </authorList>
    </citation>
    <scope>NUCLEOTIDE SEQUENCE</scope>
    <source>
        <strain evidence="5">CHS0354</strain>
        <tissue evidence="5">Mantle</tissue>
    </source>
</reference>